<keyword evidence="1" id="KW-0812">Transmembrane</keyword>
<reference evidence="2 3" key="1">
    <citation type="journal article" date="2016" name="Nat. Commun.">
        <title>Thousands of microbial genomes shed light on interconnected biogeochemical processes in an aquifer system.</title>
        <authorList>
            <person name="Anantharaman K."/>
            <person name="Brown C.T."/>
            <person name="Hug L.A."/>
            <person name="Sharon I."/>
            <person name="Castelle C.J."/>
            <person name="Probst A.J."/>
            <person name="Thomas B.C."/>
            <person name="Singh A."/>
            <person name="Wilkins M.J."/>
            <person name="Karaoz U."/>
            <person name="Brodie E.L."/>
            <person name="Williams K.H."/>
            <person name="Hubbard S.S."/>
            <person name="Banfield J.F."/>
        </authorList>
    </citation>
    <scope>NUCLEOTIDE SEQUENCE [LARGE SCALE GENOMIC DNA]</scope>
</reference>
<gene>
    <name evidence="2" type="ORF">A3J59_01130</name>
</gene>
<dbReference type="InterPro" id="IPR012902">
    <property type="entry name" value="N_methyl_site"/>
</dbReference>
<evidence type="ECO:0000313" key="2">
    <source>
        <dbReference type="EMBL" id="OGY50353.1"/>
    </source>
</evidence>
<dbReference type="Pfam" id="PF07963">
    <property type="entry name" value="N_methyl"/>
    <property type="match status" value="1"/>
</dbReference>
<keyword evidence="1" id="KW-1133">Transmembrane helix</keyword>
<feature type="transmembrane region" description="Helical" evidence="1">
    <location>
        <begin position="7"/>
        <end position="32"/>
    </location>
</feature>
<proteinExistence type="predicted"/>
<sequence>MKRLPRGITLLETLITVAIFTIVVISVTTFIVQSYRANLFATEQAEAIKQAQRGVDTMVKEIRESSAAENGAYAVAAAADQTVIFYSDTDADELIERIRYSLEGTDLVRGVTEPSGWPATYDNPETTTVLSRYVRNGSTPIFYYYGSSYPTSQDPLPTPAAVEDIRLIRVHLQINVDPSRAPDSFTLISNSQLRNLKDNL</sequence>
<dbReference type="STRING" id="1797542.A3J59_01130"/>
<keyword evidence="1" id="KW-0472">Membrane</keyword>
<dbReference type="PROSITE" id="PS00409">
    <property type="entry name" value="PROKAR_NTER_METHYL"/>
    <property type="match status" value="1"/>
</dbReference>
<accession>A0A1G1YDD3</accession>
<dbReference type="Proteomes" id="UP000177310">
    <property type="component" value="Unassembled WGS sequence"/>
</dbReference>
<name>A0A1G1YDD3_9BACT</name>
<dbReference type="EMBL" id="MHIL01000031">
    <property type="protein sequence ID" value="OGY50353.1"/>
    <property type="molecule type" value="Genomic_DNA"/>
</dbReference>
<organism evidence="2 3">
    <name type="scientific">Candidatus Buchananbacteria bacterium RIFCSPHIGHO2_02_FULL_56_16</name>
    <dbReference type="NCBI Taxonomy" id="1797542"/>
    <lineage>
        <taxon>Bacteria</taxon>
        <taxon>Candidatus Buchananiibacteriota</taxon>
    </lineage>
</organism>
<evidence type="ECO:0000313" key="3">
    <source>
        <dbReference type="Proteomes" id="UP000177310"/>
    </source>
</evidence>
<evidence type="ECO:0008006" key="4">
    <source>
        <dbReference type="Google" id="ProtNLM"/>
    </source>
</evidence>
<comment type="caution">
    <text evidence="2">The sequence shown here is derived from an EMBL/GenBank/DDBJ whole genome shotgun (WGS) entry which is preliminary data.</text>
</comment>
<evidence type="ECO:0000256" key="1">
    <source>
        <dbReference type="SAM" id="Phobius"/>
    </source>
</evidence>
<protein>
    <recommendedName>
        <fullName evidence="4">Type II secretion system protein J</fullName>
    </recommendedName>
</protein>
<dbReference type="AlphaFoldDB" id="A0A1G1YDD3"/>